<feature type="transmembrane region" description="Helical" evidence="9">
    <location>
        <begin position="195"/>
        <end position="216"/>
    </location>
</feature>
<reference evidence="10" key="1">
    <citation type="submission" date="2022-03" db="EMBL/GenBank/DDBJ databases">
        <authorList>
            <person name="Martin C."/>
        </authorList>
    </citation>
    <scope>NUCLEOTIDE SEQUENCE</scope>
</reference>
<evidence type="ECO:0000256" key="7">
    <source>
        <dbReference type="RuleBase" id="RU003755"/>
    </source>
</evidence>
<keyword evidence="3 7" id="KW-0812">Transmembrane</keyword>
<feature type="transmembrane region" description="Helical" evidence="9">
    <location>
        <begin position="464"/>
        <end position="481"/>
    </location>
</feature>
<dbReference type="InterPro" id="IPR036259">
    <property type="entry name" value="MFS_trans_sf"/>
</dbReference>
<feature type="transmembrane region" description="Helical" evidence="9">
    <location>
        <begin position="518"/>
        <end position="538"/>
    </location>
</feature>
<dbReference type="InterPro" id="IPR000109">
    <property type="entry name" value="POT_fam"/>
</dbReference>
<keyword evidence="6 9" id="KW-0472">Membrane</keyword>
<dbReference type="SUPFAM" id="SSF103473">
    <property type="entry name" value="MFS general substrate transporter"/>
    <property type="match status" value="1"/>
</dbReference>
<accession>A0A8J1YBG1</accession>
<feature type="transmembrane region" description="Helical" evidence="9">
    <location>
        <begin position="370"/>
        <end position="390"/>
    </location>
</feature>
<dbReference type="GO" id="GO:0022857">
    <property type="term" value="F:transmembrane transporter activity"/>
    <property type="evidence" value="ECO:0007669"/>
    <property type="project" value="InterPro"/>
</dbReference>
<feature type="transmembrane region" description="Helical" evidence="9">
    <location>
        <begin position="550"/>
        <end position="573"/>
    </location>
</feature>
<dbReference type="AlphaFoldDB" id="A0A8J1YBG1"/>
<evidence type="ECO:0000256" key="3">
    <source>
        <dbReference type="ARBA" id="ARBA00022692"/>
    </source>
</evidence>
<proteinExistence type="inferred from homology"/>
<dbReference type="Pfam" id="PF00854">
    <property type="entry name" value="PTR2"/>
    <property type="match status" value="1"/>
</dbReference>
<dbReference type="PROSITE" id="PS01023">
    <property type="entry name" value="PTR2_2"/>
    <property type="match status" value="1"/>
</dbReference>
<feature type="transmembrane region" description="Helical" evidence="9">
    <location>
        <begin position="593"/>
        <end position="616"/>
    </location>
</feature>
<dbReference type="EMBL" id="CAIIXF020000012">
    <property type="protein sequence ID" value="CAH1800457.1"/>
    <property type="molecule type" value="Genomic_DNA"/>
</dbReference>
<feature type="transmembrane region" description="Helical" evidence="9">
    <location>
        <begin position="97"/>
        <end position="118"/>
    </location>
</feature>
<evidence type="ECO:0000256" key="8">
    <source>
        <dbReference type="SAM" id="MobiDB-lite"/>
    </source>
</evidence>
<evidence type="ECO:0000256" key="6">
    <source>
        <dbReference type="ARBA" id="ARBA00023136"/>
    </source>
</evidence>
<dbReference type="GO" id="GO:0006857">
    <property type="term" value="P:oligopeptide transport"/>
    <property type="evidence" value="ECO:0007669"/>
    <property type="project" value="InterPro"/>
</dbReference>
<comment type="caution">
    <text evidence="10">The sequence shown here is derived from an EMBL/GenBank/DDBJ whole genome shotgun (WGS) entry which is preliminary data.</text>
</comment>
<comment type="similarity">
    <text evidence="2 7">Belongs to the major facilitator superfamily. Proton-dependent oligopeptide transporter (POT/PTR) (TC 2.A.17) family.</text>
</comment>
<feature type="transmembrane region" description="Helical" evidence="9">
    <location>
        <begin position="68"/>
        <end position="90"/>
    </location>
</feature>
<keyword evidence="5 9" id="KW-1133">Transmembrane helix</keyword>
<keyword evidence="7" id="KW-0813">Transport</keyword>
<dbReference type="OrthoDB" id="8904098at2759"/>
<feature type="transmembrane region" description="Helical" evidence="9">
    <location>
        <begin position="262"/>
        <end position="283"/>
    </location>
</feature>
<feature type="region of interest" description="Disordered" evidence="8">
    <location>
        <begin position="1"/>
        <end position="23"/>
    </location>
</feature>
<feature type="transmembrane region" description="Helical" evidence="9">
    <location>
        <begin position="237"/>
        <end position="256"/>
    </location>
</feature>
<dbReference type="GO" id="GO:0016020">
    <property type="term" value="C:membrane"/>
    <property type="evidence" value="ECO:0007669"/>
    <property type="project" value="UniProtKB-SubCell"/>
</dbReference>
<feature type="region of interest" description="Disordered" evidence="8">
    <location>
        <begin position="633"/>
        <end position="686"/>
    </location>
</feature>
<sequence length="686" mass="76727">MDGERRPLLNGPNSENSGPHRPRITKTKLACGAILLTETFERIAFYGIVGNLVLFLNKDPYLWMPYNAVNALAMFTGISYMTSIFGGWIADSTLGKFKTLCIAFLIYAGGYVFFPWLYPYPNVNNDQTVIVPGWCGYNASYTKQKDILKPTSEINPAVTISINSRIGGSSGWCNDDPTLQTSQDWRPLSDEPCAWGVYLALCLIGLGNAAVKANIAPFGADQVRYEGPETTRRFFNWFYWCINIGAFTSLGVISYIQQQWSFFYGYLIPGLCLAIGIIIFILGRCCYKVKPPSGSIITNIFCIMKESCSRRKFRHPSPDGSKGNIVEDSANITHRESIGPSIPMPSCLDMAKVRYGGSYHESIVDDVKSLGKVLVVFVLLVPYWLVYFQMESTFLMQGLHMKLSPFFHPNSTDLHRHENEFKIPAAWLSLMDVTFVLIFIPIFDRLIYPKLDKHGYTISMRSRIALGMLLATAAVLLAGGLETYRLGIYNQNDGRNYFNQSIGNTYYRAVDVSVLWQIPQYALIGLSEVFAAVAGLEFAYSHAPKSMQGVIMGIFWFFNGVGSLLGTATVYAFKNIFFCNWDQGDINGSHLDYYFYFLGGLQFLGVLVFSVISYKFDIGVVDKRQRQRASLQHINGQNGHSRTGSLSQSVQSSNSRNNNVRSSPARSNSTIGYPTNIADKYKSSST</sequence>
<dbReference type="PANTHER" id="PTHR11654">
    <property type="entry name" value="OLIGOPEPTIDE TRANSPORTER-RELATED"/>
    <property type="match status" value="1"/>
</dbReference>
<keyword evidence="11" id="KW-1185">Reference proteome</keyword>
<evidence type="ECO:0000313" key="10">
    <source>
        <dbReference type="EMBL" id="CAH1800457.1"/>
    </source>
</evidence>
<organism evidence="10 11">
    <name type="scientific">Owenia fusiformis</name>
    <name type="common">Polychaete worm</name>
    <dbReference type="NCBI Taxonomy" id="6347"/>
    <lineage>
        <taxon>Eukaryota</taxon>
        <taxon>Metazoa</taxon>
        <taxon>Spiralia</taxon>
        <taxon>Lophotrochozoa</taxon>
        <taxon>Annelida</taxon>
        <taxon>Polychaeta</taxon>
        <taxon>Sedentaria</taxon>
        <taxon>Canalipalpata</taxon>
        <taxon>Sabellida</taxon>
        <taxon>Oweniida</taxon>
        <taxon>Oweniidae</taxon>
        <taxon>Owenia</taxon>
    </lineage>
</organism>
<feature type="compositionally biased region" description="Low complexity" evidence="8">
    <location>
        <begin position="641"/>
        <end position="669"/>
    </location>
</feature>
<feature type="transmembrane region" description="Helical" evidence="9">
    <location>
        <begin position="29"/>
        <end position="56"/>
    </location>
</feature>
<keyword evidence="4" id="KW-0653">Protein transport</keyword>
<comment type="subcellular location">
    <subcellularLocation>
        <location evidence="1 7">Membrane</location>
        <topology evidence="1 7">Multi-pass membrane protein</topology>
    </subcellularLocation>
</comment>
<keyword evidence="4" id="KW-0571">Peptide transport</keyword>
<protein>
    <submittedName>
        <fullName evidence="10">Uncharacterized protein</fullName>
    </submittedName>
</protein>
<evidence type="ECO:0000313" key="11">
    <source>
        <dbReference type="Proteomes" id="UP000749559"/>
    </source>
</evidence>
<dbReference type="Gene3D" id="1.20.1250.20">
    <property type="entry name" value="MFS general substrate transporter like domains"/>
    <property type="match status" value="1"/>
</dbReference>
<gene>
    <name evidence="10" type="ORF">OFUS_LOCUS24338</name>
</gene>
<dbReference type="Proteomes" id="UP000749559">
    <property type="component" value="Unassembled WGS sequence"/>
</dbReference>
<evidence type="ECO:0000256" key="1">
    <source>
        <dbReference type="ARBA" id="ARBA00004141"/>
    </source>
</evidence>
<dbReference type="InterPro" id="IPR018456">
    <property type="entry name" value="PTR2_symporter_CS"/>
</dbReference>
<evidence type="ECO:0000256" key="4">
    <source>
        <dbReference type="ARBA" id="ARBA00022856"/>
    </source>
</evidence>
<evidence type="ECO:0000256" key="5">
    <source>
        <dbReference type="ARBA" id="ARBA00022989"/>
    </source>
</evidence>
<evidence type="ECO:0000256" key="2">
    <source>
        <dbReference type="ARBA" id="ARBA00005982"/>
    </source>
</evidence>
<feature type="transmembrane region" description="Helical" evidence="9">
    <location>
        <begin position="425"/>
        <end position="443"/>
    </location>
</feature>
<evidence type="ECO:0000256" key="9">
    <source>
        <dbReference type="SAM" id="Phobius"/>
    </source>
</evidence>
<name>A0A8J1YBG1_OWEFU</name>